<comment type="caution">
    <text evidence="2">The sequence shown here is derived from an EMBL/GenBank/DDBJ whole genome shotgun (WGS) entry which is preliminary data.</text>
</comment>
<feature type="region of interest" description="Disordered" evidence="1">
    <location>
        <begin position="235"/>
        <end position="396"/>
    </location>
</feature>
<feature type="compositionally biased region" description="Basic residues" evidence="1">
    <location>
        <begin position="242"/>
        <end position="282"/>
    </location>
</feature>
<organism evidence="2 3">
    <name type="scientific">Anaeramoeba flamelloides</name>
    <dbReference type="NCBI Taxonomy" id="1746091"/>
    <lineage>
        <taxon>Eukaryota</taxon>
        <taxon>Metamonada</taxon>
        <taxon>Anaeramoebidae</taxon>
        <taxon>Anaeramoeba</taxon>
    </lineage>
</organism>
<proteinExistence type="predicted"/>
<sequence>MKTEFCFVCQEKQGHVNYCYLLIRAHNKKSLGYIQNYIALNKLAICNSCKIANRLTLVLSNDQIEFQFEKFYIEEENSRNFTIPKLLLNNPEHKSPTRRDYCEFNYYHVRNHHSSTDESFRLSESESPITIFESEEMIIISTSSSEDEDDIITIGDQDLDQKKRKTEHNSQEYLGIPESRSKSKLKTQTIDKEIDQTPQYKTIKVLRNEGRKVETQMNTQGNLKIEIKIDETKPGEIIPKPFSKHHFLFSPLKKKDHPKKKRKRKKRKKKTGRRKKKKKTKKRNEGIKRKINITKKRQRKRKRKNYKKILRIKTKKKEKKKHNKNYEKKKKSKHYYRNKRKNNNKNINKKKQKHNKKKKKQEISAVPYYKTRFQENKRQQEKKIAKDQKKKMELLSESQKKREIIFQKKDRMKEKENVEKGGLKQPKNKNEIKENTINRFQDLIAELKNKSKIISETQNINNSLIFSLIPNLTKLLPQEKNLIKKRTFENNCKSLSMSLQNLNNSDYSLIYETQTELSEITLNTSVRIEEMMKKFHKRKVQIEKHILNSILSDLKIQELQLENMNTTMNGIGNNSEINDTTFLDNQIKIIEDQDKFGQKEEKSNEIRMKIKDEKEKDIDKVNFKKNEMGTKFIKNTDITKENNRKLDQKEKTKNIIHKIDQDIFEINIDSEYDIKTTL</sequence>
<dbReference type="EMBL" id="JAOAOG010000339">
    <property type="protein sequence ID" value="KAJ6226757.1"/>
    <property type="molecule type" value="Genomic_DNA"/>
</dbReference>
<evidence type="ECO:0000313" key="3">
    <source>
        <dbReference type="Proteomes" id="UP001150062"/>
    </source>
</evidence>
<reference evidence="2" key="1">
    <citation type="submission" date="2022-08" db="EMBL/GenBank/DDBJ databases">
        <title>Novel sulfate-reducing endosymbionts in the free-living metamonad Anaeramoeba.</title>
        <authorList>
            <person name="Jerlstrom-Hultqvist J."/>
            <person name="Cepicka I."/>
            <person name="Gallot-Lavallee L."/>
            <person name="Salas-Leiva D."/>
            <person name="Curtis B.A."/>
            <person name="Zahonova K."/>
            <person name="Pipaliya S."/>
            <person name="Dacks J."/>
            <person name="Roger A.J."/>
        </authorList>
    </citation>
    <scope>NUCLEOTIDE SEQUENCE</scope>
    <source>
        <strain evidence="2">Schooner1</strain>
    </source>
</reference>
<accession>A0ABQ8X412</accession>
<evidence type="ECO:0000256" key="1">
    <source>
        <dbReference type="SAM" id="MobiDB-lite"/>
    </source>
</evidence>
<dbReference type="Proteomes" id="UP001150062">
    <property type="component" value="Unassembled WGS sequence"/>
</dbReference>
<name>A0ABQ8X412_9EUKA</name>
<keyword evidence="3" id="KW-1185">Reference proteome</keyword>
<evidence type="ECO:0000313" key="2">
    <source>
        <dbReference type="EMBL" id="KAJ6226757.1"/>
    </source>
</evidence>
<feature type="compositionally biased region" description="Basic residues" evidence="1">
    <location>
        <begin position="289"/>
        <end position="360"/>
    </location>
</feature>
<feature type="compositionally biased region" description="Basic and acidic residues" evidence="1">
    <location>
        <begin position="372"/>
        <end position="396"/>
    </location>
</feature>
<protein>
    <submittedName>
        <fullName evidence="2">Uncharacterized protein</fullName>
    </submittedName>
</protein>
<gene>
    <name evidence="2" type="ORF">M0813_10291</name>
</gene>